<evidence type="ECO:0000256" key="13">
    <source>
        <dbReference type="HAMAP-Rule" id="MF_00233"/>
    </source>
</evidence>
<sequence length="207" mass="23929">MSIKPVRCLRLLPLACLLLTACSLTQPNVPGKSPTSPQWQDHLSKVQHLTQYQTRGSFAYISNRKKLYARFFLQQFSPQRYRLLLTSPLGSTELELRAQPENVQIIDSQGKRYVGKDAEYMVQQLTGMAIPLDSLRQWMLGIPGDAQDYSLDDHYLLRNLTYHQGNQRWNVTYLGYMQDSIPPLPQSLELTQGEQRIKLKMDNWTVQ</sequence>
<reference evidence="16" key="2">
    <citation type="submission" date="2013-09" db="EMBL/GenBank/DDBJ databases">
        <authorList>
            <person name="Wang G."/>
            <person name="Yang Y."/>
            <person name="Su Y."/>
        </authorList>
    </citation>
    <scope>NUCLEOTIDE SEQUENCE</scope>
    <source>
        <strain evidence="16">ATCC 39006</strain>
    </source>
</reference>
<keyword evidence="11 13" id="KW-0998">Cell outer membrane</keyword>
<evidence type="ECO:0000256" key="10">
    <source>
        <dbReference type="ARBA" id="ARBA00023186"/>
    </source>
</evidence>
<dbReference type="Pfam" id="PF03550">
    <property type="entry name" value="LolB"/>
    <property type="match status" value="1"/>
</dbReference>
<dbReference type="SUPFAM" id="SSF89392">
    <property type="entry name" value="Prokaryotic lipoproteins and lipoprotein localization factors"/>
    <property type="match status" value="1"/>
</dbReference>
<evidence type="ECO:0000313" key="18">
    <source>
        <dbReference type="Proteomes" id="UP000233778"/>
    </source>
</evidence>
<comment type="subunit">
    <text evidence="3 13">Monomer.</text>
</comment>
<dbReference type="Gene3D" id="2.50.20.10">
    <property type="entry name" value="Lipoprotein localisation LolA/LolB/LppX"/>
    <property type="match status" value="1"/>
</dbReference>
<keyword evidence="7 13" id="KW-0653">Protein transport</keyword>
<keyword evidence="8 13" id="KW-0472">Membrane</keyword>
<accession>A0A2I5T823</accession>
<feature type="signal peptide" evidence="14">
    <location>
        <begin position="1"/>
        <end position="25"/>
    </location>
</feature>
<evidence type="ECO:0000256" key="4">
    <source>
        <dbReference type="ARBA" id="ARBA00016202"/>
    </source>
</evidence>
<comment type="function">
    <text evidence="13">Plays a critical role in the incorporation of lipoproteins in the outer membrane after they are released by the LolA protein.</text>
</comment>
<evidence type="ECO:0000256" key="11">
    <source>
        <dbReference type="ARBA" id="ARBA00023237"/>
    </source>
</evidence>
<keyword evidence="5 13" id="KW-0813">Transport</keyword>
<reference evidence="16" key="4">
    <citation type="submission" date="2017-11" db="EMBL/GenBank/DDBJ databases">
        <title>Complete genome sequence of Serratia sp. ATCC 39006.</title>
        <authorList>
            <person name="Hampton H.G."/>
            <person name="Jackson S.A."/>
            <person name="Jauregui R."/>
            <person name="Poulter G.T.M."/>
            <person name="Salmond G.P.C."/>
            <person name="Fineran P.C."/>
        </authorList>
    </citation>
    <scope>NUCLEOTIDE SEQUENCE</scope>
    <source>
        <strain evidence="16">ATCC 39006</strain>
    </source>
</reference>
<keyword evidence="6 13" id="KW-0732">Signal</keyword>
<evidence type="ECO:0000256" key="3">
    <source>
        <dbReference type="ARBA" id="ARBA00011245"/>
    </source>
</evidence>
<evidence type="ECO:0000313" key="16">
    <source>
        <dbReference type="EMBL" id="AUH05015.1"/>
    </source>
</evidence>
<dbReference type="InterPro" id="IPR004565">
    <property type="entry name" value="OM_lipoprot_LolB"/>
</dbReference>
<proteinExistence type="inferred from homology"/>
<dbReference type="NCBIfam" id="TIGR00548">
    <property type="entry name" value="lolB"/>
    <property type="match status" value="1"/>
</dbReference>
<reference evidence="16 17" key="1">
    <citation type="journal article" date="2013" name="Genome Announc.">
        <title>Draft genome sequence of Serratia sp. strain ATCC 39006, a model bacterium for analysis of the biosynthesis and regulation of prodigiosin, a carbapenem, and gas vesicles.</title>
        <authorList>
            <person name="Fineran P.C."/>
            <person name="Iglesias Cans M.C."/>
            <person name="Ramsay J.P."/>
            <person name="Wilf N.M."/>
            <person name="Cossyleon D."/>
            <person name="McNeil M.B."/>
            <person name="Williamson N.R."/>
            <person name="Monson R.E."/>
            <person name="Becher S.A."/>
            <person name="Stanton J.A."/>
            <person name="Brugger K."/>
            <person name="Brown S.D."/>
            <person name="Salmond G.P."/>
        </authorList>
    </citation>
    <scope>NUCLEOTIDE SEQUENCE [LARGE SCALE GENOMIC DNA]</scope>
    <source>
        <strain evidence="16">ATCC 39006</strain>
        <strain evidence="17">ATCC 39006 / SC 11482</strain>
    </source>
</reference>
<evidence type="ECO:0000256" key="9">
    <source>
        <dbReference type="ARBA" id="ARBA00023139"/>
    </source>
</evidence>
<keyword evidence="17" id="KW-1185">Reference proteome</keyword>
<dbReference type="PROSITE" id="PS51257">
    <property type="entry name" value="PROKAR_LIPOPROTEIN"/>
    <property type="match status" value="1"/>
</dbReference>
<dbReference type="GO" id="GO:0009279">
    <property type="term" value="C:cell outer membrane"/>
    <property type="evidence" value="ECO:0007669"/>
    <property type="project" value="UniProtKB-SubCell"/>
</dbReference>
<gene>
    <name evidence="13" type="primary">lolB</name>
    <name evidence="15" type="ORF">CWC46_13315</name>
    <name evidence="16" type="ORF">Ser39006_013320</name>
</gene>
<dbReference type="OrthoDB" id="9797618at2"/>
<dbReference type="CDD" id="cd16326">
    <property type="entry name" value="LolB"/>
    <property type="match status" value="1"/>
</dbReference>
<dbReference type="GO" id="GO:0044874">
    <property type="term" value="P:lipoprotein localization to outer membrane"/>
    <property type="evidence" value="ECO:0007669"/>
    <property type="project" value="UniProtKB-UniRule"/>
</dbReference>
<dbReference type="EMBL" id="CP025085">
    <property type="protein sequence ID" value="AUH00694.1"/>
    <property type="molecule type" value="Genomic_DNA"/>
</dbReference>
<dbReference type="STRING" id="104623.Ser39006_02816"/>
<dbReference type="KEGG" id="serq:CWC46_13315"/>
<dbReference type="Proteomes" id="UP000017700">
    <property type="component" value="Chromosome"/>
</dbReference>
<keyword evidence="12 13" id="KW-0449">Lipoprotein</keyword>
<evidence type="ECO:0000256" key="8">
    <source>
        <dbReference type="ARBA" id="ARBA00023136"/>
    </source>
</evidence>
<evidence type="ECO:0000256" key="14">
    <source>
        <dbReference type="SAM" id="SignalP"/>
    </source>
</evidence>
<evidence type="ECO:0000313" key="17">
    <source>
        <dbReference type="Proteomes" id="UP000017700"/>
    </source>
</evidence>
<evidence type="ECO:0000256" key="5">
    <source>
        <dbReference type="ARBA" id="ARBA00022448"/>
    </source>
</evidence>
<dbReference type="Proteomes" id="UP000233778">
    <property type="component" value="Chromosome"/>
</dbReference>
<evidence type="ECO:0000313" key="15">
    <source>
        <dbReference type="EMBL" id="AUH00694.1"/>
    </source>
</evidence>
<evidence type="ECO:0000256" key="6">
    <source>
        <dbReference type="ARBA" id="ARBA00022729"/>
    </source>
</evidence>
<keyword evidence="9 13" id="KW-0564">Palmitate</keyword>
<comment type="subcellular location">
    <subcellularLocation>
        <location evidence="1 13">Cell outer membrane</location>
        <topology evidence="1 13">Lipid-anchor</topology>
    </subcellularLocation>
</comment>
<evidence type="ECO:0000256" key="1">
    <source>
        <dbReference type="ARBA" id="ARBA00004459"/>
    </source>
</evidence>
<organism evidence="16 17">
    <name type="scientific">Serratia sp. (strain ATCC 39006)</name>
    <name type="common">Prodigiosinella confusarubida</name>
    <dbReference type="NCBI Taxonomy" id="104623"/>
    <lineage>
        <taxon>Bacteria</taxon>
        <taxon>Pseudomonadati</taxon>
        <taxon>Pseudomonadota</taxon>
        <taxon>Gammaproteobacteria</taxon>
        <taxon>Enterobacterales</taxon>
        <taxon>Pectobacteriaceae</taxon>
        <taxon>Prodigiosinella</taxon>
    </lineage>
</organism>
<evidence type="ECO:0000256" key="12">
    <source>
        <dbReference type="ARBA" id="ARBA00023288"/>
    </source>
</evidence>
<dbReference type="AlphaFoldDB" id="A0A2I5T823"/>
<reference evidence="15 18" key="3">
    <citation type="submission" date="2017-11" db="EMBL/GenBank/DDBJ databases">
        <title>Complete genome sequence of Serratia sp. ATCC 39006 LacA.</title>
        <authorList>
            <person name="Hampton H.G."/>
            <person name="Jackson S.A."/>
            <person name="Jauregui R."/>
            <person name="Poulter G.T.M."/>
            <person name="Salmond G.P.C."/>
            <person name="Fineran P.C."/>
        </authorList>
    </citation>
    <scope>NUCLEOTIDE SEQUENCE [LARGE SCALE GENOMIC DNA]</scope>
    <source>
        <strain evidence="15 18">ATCC 39006</strain>
    </source>
</reference>
<dbReference type="HAMAP" id="MF_00233">
    <property type="entry name" value="LolB"/>
    <property type="match status" value="1"/>
</dbReference>
<feature type="chain" id="PRO_5033308977" description="Outer-membrane lipoprotein LolB" evidence="14">
    <location>
        <begin position="26"/>
        <end position="207"/>
    </location>
</feature>
<dbReference type="InterPro" id="IPR029046">
    <property type="entry name" value="LolA/LolB/LppX"/>
</dbReference>
<evidence type="ECO:0000256" key="2">
    <source>
        <dbReference type="ARBA" id="ARBA00009696"/>
    </source>
</evidence>
<evidence type="ECO:0000256" key="7">
    <source>
        <dbReference type="ARBA" id="ARBA00022927"/>
    </source>
</evidence>
<keyword evidence="10 13" id="KW-0143">Chaperone</keyword>
<protein>
    <recommendedName>
        <fullName evidence="4 13">Outer-membrane lipoprotein LolB</fullName>
    </recommendedName>
</protein>
<dbReference type="EMBL" id="CP025084">
    <property type="protein sequence ID" value="AUH05015.1"/>
    <property type="molecule type" value="Genomic_DNA"/>
</dbReference>
<dbReference type="GO" id="GO:0015031">
    <property type="term" value="P:protein transport"/>
    <property type="evidence" value="ECO:0007669"/>
    <property type="project" value="UniProtKB-KW"/>
</dbReference>
<comment type="similarity">
    <text evidence="2 13">Belongs to the LolB family.</text>
</comment>
<dbReference type="KEGG" id="sera:Ser39006_013320"/>
<name>A0A2I5T823_SERS3</name>
<dbReference type="RefSeq" id="WP_021016079.1">
    <property type="nucleotide sequence ID" value="NZ_CP025084.1"/>
</dbReference>